<keyword evidence="3 7" id="KW-0328">Glycosyltransferase</keyword>
<feature type="binding site" evidence="7 10">
    <location>
        <position position="358"/>
    </location>
    <ligand>
        <name>Mg(2+)</name>
        <dbReference type="ChEBI" id="CHEBI:18420"/>
    </ligand>
</feature>
<keyword evidence="6 7" id="KW-0315">Glutamine amidotransferase</keyword>
<evidence type="ECO:0000256" key="10">
    <source>
        <dbReference type="PIRSR" id="PIRSR000485-2"/>
    </source>
</evidence>
<dbReference type="InterPro" id="IPR000836">
    <property type="entry name" value="PRTase_dom"/>
</dbReference>
<dbReference type="PIRSF" id="PIRSF000485">
    <property type="entry name" value="Amd_phspho_trans"/>
    <property type="match status" value="1"/>
</dbReference>
<dbReference type="CDD" id="cd00715">
    <property type="entry name" value="GPATase_N"/>
    <property type="match status" value="1"/>
</dbReference>
<dbReference type="PROSITE" id="PS51278">
    <property type="entry name" value="GATASE_TYPE_2"/>
    <property type="match status" value="1"/>
</dbReference>
<keyword evidence="4 7" id="KW-0808">Transferase</keyword>
<evidence type="ECO:0000256" key="3">
    <source>
        <dbReference type="ARBA" id="ARBA00022676"/>
    </source>
</evidence>
<dbReference type="SUPFAM" id="SSF56235">
    <property type="entry name" value="N-terminal nucleophile aminohydrolases (Ntn hydrolases)"/>
    <property type="match status" value="1"/>
</dbReference>
<dbReference type="GO" id="GO:0004044">
    <property type="term" value="F:amidophosphoribosyltransferase activity"/>
    <property type="evidence" value="ECO:0007669"/>
    <property type="project" value="UniProtKB-UniRule"/>
</dbReference>
<dbReference type="OrthoDB" id="9801213at2"/>
<comment type="cofactor">
    <cofactor evidence="7 10">
        <name>Mg(2+)</name>
        <dbReference type="ChEBI" id="CHEBI:18420"/>
    </cofactor>
    <text evidence="7 10">Binds 1 Mg(2+) ion per subunit.</text>
</comment>
<dbReference type="InterPro" id="IPR029055">
    <property type="entry name" value="Ntn_hydrolases_N"/>
</dbReference>
<dbReference type="EMBL" id="CP014924">
    <property type="protein sequence ID" value="ANZ68200.1"/>
    <property type="molecule type" value="Genomic_DNA"/>
</dbReference>
<gene>
    <name evidence="7" type="primary">purF</name>
    <name evidence="12" type="ORF">AYR63_14345</name>
</gene>
<evidence type="ECO:0000256" key="9">
    <source>
        <dbReference type="PIRSR" id="PIRSR000485-1"/>
    </source>
</evidence>
<feature type="binding site" evidence="7 10">
    <location>
        <position position="359"/>
    </location>
    <ligand>
        <name>Mg(2+)</name>
        <dbReference type="ChEBI" id="CHEBI:18420"/>
    </ligand>
</feature>
<evidence type="ECO:0000256" key="4">
    <source>
        <dbReference type="ARBA" id="ARBA00022679"/>
    </source>
</evidence>
<comment type="caution">
    <text evidence="7">Lacks conserved residue(s) required for the propagation of feature annotation.</text>
</comment>
<dbReference type="EC" id="2.4.2.14" evidence="7"/>
<dbReference type="Proteomes" id="UP000093267">
    <property type="component" value="Chromosome"/>
</dbReference>
<dbReference type="SUPFAM" id="SSF53271">
    <property type="entry name" value="PRTase-like"/>
    <property type="match status" value="1"/>
</dbReference>
<dbReference type="UniPathway" id="UPA00074">
    <property type="reaction ID" value="UER00124"/>
</dbReference>
<dbReference type="NCBIfam" id="TIGR01134">
    <property type="entry name" value="purF"/>
    <property type="match status" value="1"/>
</dbReference>
<feature type="binding site" evidence="7 10">
    <location>
        <position position="296"/>
    </location>
    <ligand>
        <name>Mg(2+)</name>
        <dbReference type="ChEBI" id="CHEBI:18420"/>
    </ligand>
</feature>
<evidence type="ECO:0000259" key="11">
    <source>
        <dbReference type="PROSITE" id="PS51278"/>
    </source>
</evidence>
<dbReference type="CDD" id="cd06223">
    <property type="entry name" value="PRTases_typeI"/>
    <property type="match status" value="1"/>
</dbReference>
<evidence type="ECO:0000256" key="8">
    <source>
        <dbReference type="PIRNR" id="PIRNR000485"/>
    </source>
</evidence>
<comment type="function">
    <text evidence="7">Catalyzes the formation of phosphoribosylamine from phosphoribosylpyrophosphate (PRPP) and glutamine.</text>
</comment>
<name>A0A1B2J1S4_9LACO</name>
<evidence type="ECO:0000313" key="12">
    <source>
        <dbReference type="EMBL" id="ANZ68200.1"/>
    </source>
</evidence>
<feature type="active site" description="Nucleophile" evidence="7 9">
    <location>
        <position position="12"/>
    </location>
</feature>
<dbReference type="InterPro" id="IPR017932">
    <property type="entry name" value="GATase_2_dom"/>
</dbReference>
<dbReference type="PANTHER" id="PTHR11907">
    <property type="entry name" value="AMIDOPHOSPHORIBOSYLTRANSFERASE"/>
    <property type="match status" value="1"/>
</dbReference>
<dbReference type="AlphaFoldDB" id="A0A1B2J1S4"/>
<dbReference type="GO" id="GO:0006189">
    <property type="term" value="P:'de novo' IMP biosynthetic process"/>
    <property type="evidence" value="ECO:0007669"/>
    <property type="project" value="UniProtKB-UniRule"/>
</dbReference>
<dbReference type="InterPro" id="IPR035584">
    <property type="entry name" value="PurF_N"/>
</dbReference>
<dbReference type="HAMAP" id="MF_01931">
    <property type="entry name" value="PurF"/>
    <property type="match status" value="1"/>
</dbReference>
<evidence type="ECO:0000256" key="7">
    <source>
        <dbReference type="HAMAP-Rule" id="MF_01931"/>
    </source>
</evidence>
<keyword evidence="7 10" id="KW-0460">Magnesium</keyword>
<dbReference type="RefSeq" id="WP_065903506.1">
    <property type="nucleotide sequence ID" value="NZ_CP014912.1"/>
</dbReference>
<dbReference type="Gene3D" id="3.40.50.2020">
    <property type="match status" value="1"/>
</dbReference>
<dbReference type="Pfam" id="PF13522">
    <property type="entry name" value="GATase_6"/>
    <property type="match status" value="1"/>
</dbReference>
<proteinExistence type="inferred from homology"/>
<dbReference type="GO" id="GO:0009113">
    <property type="term" value="P:purine nucleobase biosynthetic process"/>
    <property type="evidence" value="ECO:0007669"/>
    <property type="project" value="UniProtKB-UniRule"/>
</dbReference>
<comment type="catalytic activity">
    <reaction evidence="7 8">
        <text>5-phospho-beta-D-ribosylamine + L-glutamate + diphosphate = 5-phospho-alpha-D-ribose 1-diphosphate + L-glutamine + H2O</text>
        <dbReference type="Rhea" id="RHEA:14905"/>
        <dbReference type="ChEBI" id="CHEBI:15377"/>
        <dbReference type="ChEBI" id="CHEBI:29985"/>
        <dbReference type="ChEBI" id="CHEBI:33019"/>
        <dbReference type="ChEBI" id="CHEBI:58017"/>
        <dbReference type="ChEBI" id="CHEBI:58359"/>
        <dbReference type="ChEBI" id="CHEBI:58681"/>
        <dbReference type="EC" id="2.4.2.14"/>
    </reaction>
</comment>
<dbReference type="Gene3D" id="3.60.20.10">
    <property type="entry name" value="Glutamine Phosphoribosylpyrophosphate, subunit 1, domain 1"/>
    <property type="match status" value="1"/>
</dbReference>
<evidence type="ECO:0000256" key="2">
    <source>
        <dbReference type="ARBA" id="ARBA00010138"/>
    </source>
</evidence>
<dbReference type="GO" id="GO:0000287">
    <property type="term" value="F:magnesium ion binding"/>
    <property type="evidence" value="ECO:0007669"/>
    <property type="project" value="UniProtKB-UniRule"/>
</dbReference>
<dbReference type="Pfam" id="PF00156">
    <property type="entry name" value="Pribosyltran"/>
    <property type="match status" value="1"/>
</dbReference>
<evidence type="ECO:0000256" key="5">
    <source>
        <dbReference type="ARBA" id="ARBA00022755"/>
    </source>
</evidence>
<reference evidence="12 13" key="1">
    <citation type="submission" date="2016-03" db="EMBL/GenBank/DDBJ databases">
        <title>Pediococcus and Lactobacillus from brewery environment - whole genome sequencing and assembly.</title>
        <authorList>
            <person name="Behr J."/>
            <person name="Geissler A.J."/>
            <person name="Vogel R.F."/>
        </authorList>
    </citation>
    <scope>NUCLEOTIDE SEQUENCE [LARGE SCALE GENOMIC DNA]</scope>
    <source>
        <strain evidence="12 13">TMW 1.1995</strain>
    </source>
</reference>
<organism evidence="12 13">
    <name type="scientific">Secundilactobacillus paracollinoides</name>
    <dbReference type="NCBI Taxonomy" id="240427"/>
    <lineage>
        <taxon>Bacteria</taxon>
        <taxon>Bacillati</taxon>
        <taxon>Bacillota</taxon>
        <taxon>Bacilli</taxon>
        <taxon>Lactobacillales</taxon>
        <taxon>Lactobacillaceae</taxon>
        <taxon>Secundilactobacillus</taxon>
    </lineage>
</organism>
<keyword evidence="7 10" id="KW-0479">Metal-binding</keyword>
<comment type="pathway">
    <text evidence="1 7 8">Purine metabolism; IMP biosynthesis via de novo pathway; N(1)-(5-phospho-D-ribosyl)glycinamide from 5-phospho-alpha-D-ribose 1-diphosphate: step 1/2.</text>
</comment>
<keyword evidence="13" id="KW-1185">Reference proteome</keyword>
<evidence type="ECO:0000256" key="1">
    <source>
        <dbReference type="ARBA" id="ARBA00005209"/>
    </source>
</evidence>
<comment type="similarity">
    <text evidence="2 7 8">In the C-terminal section; belongs to the purine/pyrimidine phosphoribosyltransferase family.</text>
</comment>
<dbReference type="InterPro" id="IPR029057">
    <property type="entry name" value="PRTase-like"/>
</dbReference>
<protein>
    <recommendedName>
        <fullName evidence="7">Amidophosphoribosyltransferase</fullName>
        <shortName evidence="7">ATase</shortName>
        <ecNumber evidence="7">2.4.2.14</ecNumber>
    </recommendedName>
    <alternativeName>
        <fullName evidence="7">Glutamine phosphoribosylpyrophosphate amidotransferase</fullName>
        <shortName evidence="7">GPATase</shortName>
    </alternativeName>
</protein>
<feature type="domain" description="Glutamine amidotransferase type-2" evidence="11">
    <location>
        <begin position="12"/>
        <end position="233"/>
    </location>
</feature>
<keyword evidence="5 7" id="KW-0658">Purine biosynthesis</keyword>
<dbReference type="InterPro" id="IPR005854">
    <property type="entry name" value="PurF"/>
</dbReference>
<accession>A0A1B2J1S4</accession>
<sequence length="486" mass="52415">MPAEIKGLNEECGLFGIWGASDAAQLTYDGLHSLQHRGQEGAGIVSNDQGQFYRHRGLGLLSEVFRDSETIHQLYGSSAIGHVRYATAGNHGVENIQPMLFTHDEVGEFALAHNGNLTNADTIRGILRDAGVSFQATSDSELLGELVATSHETGFINQLKASLNQIHGGFAYLLMTPHMMVAALDPNGFRPLVVGEMPDGATVICSETCALDQVGASFVRDVEPGELIIVTDDGMTIDHFTTDTHLALCSMEYIYFARPDSIIRGISVHEARKRMGALVARENPVKADIVLGVPNSSLSAAIGYAQESGIPYDMGMIKNQYVARTFIEPTQAKRDRGVSMKLSVVKSVVAGKDIVLVDDSIVRGTTSKYIVRLLKKAGAKSVHVRIASPALKFPCYYGIDIQTTKELIAANNTIPEICTQIEADSLAFLSVPGLIKAIGDLNDAENHGLCTAYFDGNYPTPLYDYQAGFDAEVARLGLYEGANIGD</sequence>
<evidence type="ECO:0000256" key="6">
    <source>
        <dbReference type="ARBA" id="ARBA00022962"/>
    </source>
</evidence>
<evidence type="ECO:0000313" key="13">
    <source>
        <dbReference type="Proteomes" id="UP000093267"/>
    </source>
</evidence>